<dbReference type="InterPro" id="IPR025110">
    <property type="entry name" value="AMP-bd_C"/>
</dbReference>
<reference evidence="7 8" key="1">
    <citation type="submission" date="2017-02" db="EMBL/GenBank/DDBJ databases">
        <title>The new phylogeny of genus Mycobacterium.</title>
        <authorList>
            <person name="Tortoli E."/>
            <person name="Trovato A."/>
            <person name="Cirillo D.M."/>
        </authorList>
    </citation>
    <scope>NUCLEOTIDE SEQUENCE [LARGE SCALE GENOMIC DNA]</scope>
    <source>
        <strain evidence="7 8">DSM 45578</strain>
    </source>
</reference>
<evidence type="ECO:0000256" key="2">
    <source>
        <dbReference type="ARBA" id="ARBA00022598"/>
    </source>
</evidence>
<evidence type="ECO:0000256" key="4">
    <source>
        <dbReference type="ARBA" id="ARBA00022840"/>
    </source>
</evidence>
<dbReference type="NCBIfam" id="NF038342">
    <property type="entry name" value="FACL_FadD6"/>
    <property type="match status" value="1"/>
</dbReference>
<dbReference type="GO" id="GO:0044539">
    <property type="term" value="P:long-chain fatty acid import into cell"/>
    <property type="evidence" value="ECO:0007669"/>
    <property type="project" value="TreeGrafter"/>
</dbReference>
<dbReference type="InterPro" id="IPR042099">
    <property type="entry name" value="ANL_N_sf"/>
</dbReference>
<evidence type="ECO:0000313" key="8">
    <source>
        <dbReference type="Proteomes" id="UP000192366"/>
    </source>
</evidence>
<dbReference type="Pfam" id="PF13193">
    <property type="entry name" value="AMP-binding_C"/>
    <property type="match status" value="1"/>
</dbReference>
<dbReference type="PANTHER" id="PTHR43107:SF15">
    <property type="entry name" value="FATTY ACID TRANSPORT PROTEIN 3, ISOFORM A"/>
    <property type="match status" value="1"/>
</dbReference>
<dbReference type="GO" id="GO:0004467">
    <property type="term" value="F:long-chain fatty acid-CoA ligase activity"/>
    <property type="evidence" value="ECO:0007669"/>
    <property type="project" value="TreeGrafter"/>
</dbReference>
<dbReference type="FunFam" id="3.30.300.30:FF:000020">
    <property type="entry name" value="Long-chain fatty acid transporter"/>
    <property type="match status" value="1"/>
</dbReference>
<feature type="domain" description="AMP-dependent synthetase/ligase" evidence="5">
    <location>
        <begin position="51"/>
        <end position="378"/>
    </location>
</feature>
<protein>
    <submittedName>
        <fullName evidence="7">Long-chain-acyl-CoA synthetase</fullName>
    </submittedName>
</protein>
<dbReference type="NCBIfam" id="NF006134">
    <property type="entry name" value="PRK08279.1"/>
    <property type="match status" value="1"/>
</dbReference>
<evidence type="ECO:0000313" key="7">
    <source>
        <dbReference type="EMBL" id="ORA03491.1"/>
    </source>
</evidence>
<dbReference type="Gene3D" id="3.30.300.30">
    <property type="match status" value="1"/>
</dbReference>
<gene>
    <name evidence="7" type="ORF">BST17_18550</name>
</gene>
<evidence type="ECO:0000256" key="1">
    <source>
        <dbReference type="ARBA" id="ARBA00006432"/>
    </source>
</evidence>
<comment type="similarity">
    <text evidence="1">Belongs to the ATP-dependent AMP-binding enzyme family.</text>
</comment>
<dbReference type="EMBL" id="MVHJ01000016">
    <property type="protein sequence ID" value="ORA03491.1"/>
    <property type="molecule type" value="Genomic_DNA"/>
</dbReference>
<keyword evidence="8" id="KW-1185">Reference proteome</keyword>
<dbReference type="GO" id="GO:0005524">
    <property type="term" value="F:ATP binding"/>
    <property type="evidence" value="ECO:0007669"/>
    <property type="project" value="UniProtKB-KW"/>
</dbReference>
<dbReference type="Pfam" id="PF00501">
    <property type="entry name" value="AMP-binding"/>
    <property type="match status" value="1"/>
</dbReference>
<keyword evidence="2" id="KW-0436">Ligase</keyword>
<dbReference type="GO" id="GO:0005886">
    <property type="term" value="C:plasma membrane"/>
    <property type="evidence" value="ECO:0007669"/>
    <property type="project" value="TreeGrafter"/>
</dbReference>
<evidence type="ECO:0000256" key="3">
    <source>
        <dbReference type="ARBA" id="ARBA00022741"/>
    </source>
</evidence>
<dbReference type="STRING" id="564198.BST17_18550"/>
<sequence>MSDDTTRTSVGLLDIATKIPGLVLDAPAIVRGVLTGMGARPSAKTSIGKVFQERAAQYGDKIFIKFDDEQITYRKANETVNRYAAVLAAKGVGHGDVVGIMLRNSPDSVLLMLATVKCGATAGMLNYHQRGKVLAHSIGLLDAKAIIAESDLVEPITESGVETTGLTTLEELRQAATTAPTTNPATTAAVLAKDKAFFIFTSGTTGMPKASVMTHYRWLRALAGFGGLGLRLNSNDTLYCCLPLYHNNALTVSVGSALNAGAALALGKSFSASKFWDDVIRFDATAFVYIGEICGYLLNQPPKPTDRQHKVRVIVGNGLRPAIWDQFTERFNIPRVCEFYGASEGNTAFVNVFNVSKSTGICPSPVAFVEYDLETGEPARGSDGRLRKVKKGQPGLLLSKVSNFQPFDGYTDKSASEKKLVRDAFKDGDVWFNTGDLMRSQGFGHAAFADRLGDTFRWKGENVATTEVEAAISADSQVEEATVFGVEVPGAGGRAGMVALQLKEGQEFDGAALAKSAYAHLPVYAVPLFVRLVKELAHTSTFKSQKVELRKQGYGDEVEDPLYVLSGKSEGYVPFYPEYVDEVVEGKRPK</sequence>
<proteinExistence type="inferred from homology"/>
<name>A0A1W9YTU2_MYCBA</name>
<dbReference type="Proteomes" id="UP000192366">
    <property type="component" value="Unassembled WGS sequence"/>
</dbReference>
<organism evidence="7 8">
    <name type="scientific">Mycolicibacterium bacteremicum</name>
    <name type="common">Mycobacterium bacteremicum</name>
    <dbReference type="NCBI Taxonomy" id="564198"/>
    <lineage>
        <taxon>Bacteria</taxon>
        <taxon>Bacillati</taxon>
        <taxon>Actinomycetota</taxon>
        <taxon>Actinomycetes</taxon>
        <taxon>Mycobacteriales</taxon>
        <taxon>Mycobacteriaceae</taxon>
        <taxon>Mycolicibacterium</taxon>
    </lineage>
</organism>
<dbReference type="Gene3D" id="3.40.50.12780">
    <property type="entry name" value="N-terminal domain of ligase-like"/>
    <property type="match status" value="1"/>
</dbReference>
<keyword evidence="4" id="KW-0067">ATP-binding</keyword>
<dbReference type="PANTHER" id="PTHR43107">
    <property type="entry name" value="LONG-CHAIN FATTY ACID TRANSPORT PROTEIN"/>
    <property type="match status" value="1"/>
</dbReference>
<dbReference type="InterPro" id="IPR020845">
    <property type="entry name" value="AMP-binding_CS"/>
</dbReference>
<dbReference type="GO" id="GO:0005324">
    <property type="term" value="F:long-chain fatty acid transmembrane transporter activity"/>
    <property type="evidence" value="ECO:0007669"/>
    <property type="project" value="TreeGrafter"/>
</dbReference>
<dbReference type="AlphaFoldDB" id="A0A1W9YTU2"/>
<keyword evidence="3" id="KW-0547">Nucleotide-binding</keyword>
<dbReference type="RefSeq" id="WP_083060438.1">
    <property type="nucleotide sequence ID" value="NZ_JACKVM010000005.1"/>
</dbReference>
<evidence type="ECO:0000259" key="6">
    <source>
        <dbReference type="Pfam" id="PF13193"/>
    </source>
</evidence>
<dbReference type="InterPro" id="IPR045851">
    <property type="entry name" value="AMP-bd_C_sf"/>
</dbReference>
<accession>A0A1W9YTU2</accession>
<dbReference type="InterPro" id="IPR054874">
    <property type="entry name" value="FACL_FadD6"/>
</dbReference>
<dbReference type="InterPro" id="IPR000873">
    <property type="entry name" value="AMP-dep_synth/lig_dom"/>
</dbReference>
<evidence type="ECO:0000259" key="5">
    <source>
        <dbReference type="Pfam" id="PF00501"/>
    </source>
</evidence>
<dbReference type="PROSITE" id="PS00455">
    <property type="entry name" value="AMP_BINDING"/>
    <property type="match status" value="1"/>
</dbReference>
<dbReference type="SUPFAM" id="SSF56801">
    <property type="entry name" value="Acetyl-CoA synthetase-like"/>
    <property type="match status" value="1"/>
</dbReference>
<feature type="domain" description="AMP-binding enzyme C-terminal" evidence="6">
    <location>
        <begin position="467"/>
        <end position="543"/>
    </location>
</feature>
<comment type="caution">
    <text evidence="7">The sequence shown here is derived from an EMBL/GenBank/DDBJ whole genome shotgun (WGS) entry which is preliminary data.</text>
</comment>
<dbReference type="OrthoDB" id="9803968at2"/>